<organism evidence="2 3">
    <name type="scientific">Pisum sativum</name>
    <name type="common">Garden pea</name>
    <name type="synonym">Lathyrus oleraceus</name>
    <dbReference type="NCBI Taxonomy" id="3888"/>
    <lineage>
        <taxon>Eukaryota</taxon>
        <taxon>Viridiplantae</taxon>
        <taxon>Streptophyta</taxon>
        <taxon>Embryophyta</taxon>
        <taxon>Tracheophyta</taxon>
        <taxon>Spermatophyta</taxon>
        <taxon>Magnoliopsida</taxon>
        <taxon>eudicotyledons</taxon>
        <taxon>Gunneridae</taxon>
        <taxon>Pentapetalae</taxon>
        <taxon>rosids</taxon>
        <taxon>fabids</taxon>
        <taxon>Fabales</taxon>
        <taxon>Fabaceae</taxon>
        <taxon>Papilionoideae</taxon>
        <taxon>50 kb inversion clade</taxon>
        <taxon>NPAAA clade</taxon>
        <taxon>Hologalegina</taxon>
        <taxon>IRL clade</taxon>
        <taxon>Fabeae</taxon>
        <taxon>Lathyrus</taxon>
    </lineage>
</organism>
<comment type="caution">
    <text evidence="2">The sequence shown here is derived from an EMBL/GenBank/DDBJ whole genome shotgun (WGS) entry which is preliminary data.</text>
</comment>
<feature type="region of interest" description="Disordered" evidence="1">
    <location>
        <begin position="571"/>
        <end position="609"/>
    </location>
</feature>
<feature type="region of interest" description="Disordered" evidence="1">
    <location>
        <begin position="352"/>
        <end position="388"/>
    </location>
</feature>
<feature type="region of interest" description="Disordered" evidence="1">
    <location>
        <begin position="635"/>
        <end position="670"/>
    </location>
</feature>
<feature type="compositionally biased region" description="Low complexity" evidence="1">
    <location>
        <begin position="474"/>
        <end position="485"/>
    </location>
</feature>
<dbReference type="AlphaFoldDB" id="A0A9D5AKS4"/>
<feature type="compositionally biased region" description="Polar residues" evidence="1">
    <location>
        <begin position="730"/>
        <end position="767"/>
    </location>
</feature>
<sequence length="1027" mass="114786">MIVSCLIIPSRDGQNFKTTYVQFIEKLDEVDSYAWGAAILSYLYQGLKENNLRNKKVDGFGFFFYHFKGLYEILNINAINAEEDHMSNTPLLAYLIKDIFKLGQNRHTKPHHQLGQKFQLIRNFLDMDHEDIKIFPITWHPYTEQMLPPDLHDHIQYRTIGNKGNNPINFKAHFKKELRQWEDIDRRFAQNFQTIEASTSKTAGDIEASTSETASDNQSPNIENSTSGEKQFEKLDDINLTDVGSDLGVIISKGNKGNSPINFKAHFKKELRQWEDIDRRFAQNFQTIEASTSETAGDIEASTSETASGHQSPNIENSTSGGNNSINFKAHFKKELSQWEDIDRQFAQNFPTIEESTSETAGDIEASTSETASDHQSPNIENNTSGEKQFKKLDDINLTDVGSDLGVIISKGNKGNNPINFKAHFKKELRQWEDIDRRFAQNFQTIEASTSETAGDIEASTSETASGHQLPNIENSTSGESTSETAGDIEASTSETASDHQSPNIENNTSGEKQFEKLDDINLTDVGSDLGVIISKGNKGNSPINFKAHFKKELRQWEDIDRRFAQNFQTIEASTSETAGDIEASTSETASGHQSPNIENSTSGGNNSINFKAHFKKELSQWEDIDRQFAQNFPTIEESTSETAGDIEASTSETASDHQSPNIENNTSGEKQFKKLDDINLTDVGSDLGVIISKGNKGNNPINFKAHFKKELRQWEDIDRRFAQNFQTIEASTSETAGDIEASTSETAGGHQSPNIENSTSGGNSPINFKAHFKKELRQWEDIDRRFAQNFQTIEASTSETAGDIEASTSETASGHQSPNIENSTIGAKQFEELDDINWTGVGSNLGVIISNGNKGNNPINFKAYFKKELRQWEDIDRRFAQNFPTIEASTSQTADYRTIVAPLFCYNYVEPQYPNVVAKQFEELDDINWTGVGSNLGVIISNGNKGNNPINFKAHFKKELRQWEDIDRRFAQNFPTIEASTSETAGDIEASTSETASDHQSPNIENNTSGDKIFNYVMVLVMNNDK</sequence>
<feature type="region of interest" description="Disordered" evidence="1">
    <location>
        <begin position="982"/>
        <end position="1009"/>
    </location>
</feature>
<keyword evidence="3" id="KW-1185">Reference proteome</keyword>
<feature type="region of interest" description="Disordered" evidence="1">
    <location>
        <begin position="794"/>
        <end position="822"/>
    </location>
</feature>
<evidence type="ECO:0000313" key="3">
    <source>
        <dbReference type="Proteomes" id="UP001058974"/>
    </source>
</evidence>
<proteinExistence type="predicted"/>
<feature type="region of interest" description="Disordered" evidence="1">
    <location>
        <begin position="730"/>
        <end position="768"/>
    </location>
</feature>
<feature type="compositionally biased region" description="Polar residues" evidence="1">
    <location>
        <begin position="491"/>
        <end position="512"/>
    </location>
</feature>
<feature type="compositionally biased region" description="Polar residues" evidence="1">
    <location>
        <begin position="352"/>
        <end position="387"/>
    </location>
</feature>
<dbReference type="Proteomes" id="UP001058974">
    <property type="component" value="Chromosome 5"/>
</dbReference>
<name>A0A9D5AKS4_PEA</name>
<protein>
    <submittedName>
        <fullName evidence="2">Uncharacterized protein</fullName>
    </submittedName>
</protein>
<evidence type="ECO:0000313" key="2">
    <source>
        <dbReference type="EMBL" id="KAI5410976.1"/>
    </source>
</evidence>
<feature type="region of interest" description="Disordered" evidence="1">
    <location>
        <begin position="199"/>
        <end position="232"/>
    </location>
</feature>
<dbReference type="EMBL" id="JAMSHJ010000005">
    <property type="protein sequence ID" value="KAI5410976.1"/>
    <property type="molecule type" value="Genomic_DNA"/>
</dbReference>
<evidence type="ECO:0000256" key="1">
    <source>
        <dbReference type="SAM" id="MobiDB-lite"/>
    </source>
</evidence>
<dbReference type="Gramene" id="Psat05G0621600-T1">
    <property type="protein sequence ID" value="KAI5410976.1"/>
    <property type="gene ID" value="KIW84_056216"/>
</dbReference>
<feature type="compositionally biased region" description="Polar residues" evidence="1">
    <location>
        <begin position="199"/>
        <end position="229"/>
    </location>
</feature>
<reference evidence="2 3" key="1">
    <citation type="journal article" date="2022" name="Nat. Genet.">
        <title>Improved pea reference genome and pan-genome highlight genomic features and evolutionary characteristics.</title>
        <authorList>
            <person name="Yang T."/>
            <person name="Liu R."/>
            <person name="Luo Y."/>
            <person name="Hu S."/>
            <person name="Wang D."/>
            <person name="Wang C."/>
            <person name="Pandey M.K."/>
            <person name="Ge S."/>
            <person name="Xu Q."/>
            <person name="Li N."/>
            <person name="Li G."/>
            <person name="Huang Y."/>
            <person name="Saxena R.K."/>
            <person name="Ji Y."/>
            <person name="Li M."/>
            <person name="Yan X."/>
            <person name="He Y."/>
            <person name="Liu Y."/>
            <person name="Wang X."/>
            <person name="Xiang C."/>
            <person name="Varshney R.K."/>
            <person name="Ding H."/>
            <person name="Gao S."/>
            <person name="Zong X."/>
        </authorList>
    </citation>
    <scope>NUCLEOTIDE SEQUENCE [LARGE SCALE GENOMIC DNA]</scope>
    <source>
        <strain evidence="2 3">cv. Zhongwan 6</strain>
    </source>
</reference>
<feature type="region of interest" description="Disordered" evidence="1">
    <location>
        <begin position="446"/>
        <end position="516"/>
    </location>
</feature>
<gene>
    <name evidence="2" type="ORF">KIW84_056216</name>
</gene>
<feature type="compositionally biased region" description="Polar residues" evidence="1">
    <location>
        <begin position="446"/>
        <end position="473"/>
    </location>
</feature>
<feature type="region of interest" description="Disordered" evidence="1">
    <location>
        <begin position="288"/>
        <end position="326"/>
    </location>
</feature>
<accession>A0A9D5AKS4</accession>